<sequence length="113" mass="13154">MQQVQEAKRLEVEARSFFMYVEEELRRSDRFETPTRYVLCFRDDAGGTIMYWMTGNRLCRQVNGTGYVVMLQYVSRVEFTVFPNGCQVYIELTKGGASWKGEVFIAKRVELAA</sequence>
<dbReference type="OrthoDB" id="2680011at2"/>
<proteinExistence type="predicted"/>
<name>A0A0U4WF48_9BACL</name>
<dbReference type="AlphaFoldDB" id="A0A0U4WF48"/>
<dbReference type="KEGG" id="asoc:CB4_01542"/>
<dbReference type="Proteomes" id="UP000217696">
    <property type="component" value="Chromosome"/>
</dbReference>
<evidence type="ECO:0000313" key="1">
    <source>
        <dbReference type="EMBL" id="BAU27368.1"/>
    </source>
</evidence>
<organism evidence="1 2">
    <name type="scientific">Aneurinibacillus soli</name>
    <dbReference type="NCBI Taxonomy" id="1500254"/>
    <lineage>
        <taxon>Bacteria</taxon>
        <taxon>Bacillati</taxon>
        <taxon>Bacillota</taxon>
        <taxon>Bacilli</taxon>
        <taxon>Bacillales</taxon>
        <taxon>Paenibacillaceae</taxon>
        <taxon>Aneurinibacillus group</taxon>
        <taxon>Aneurinibacillus</taxon>
    </lineage>
</organism>
<evidence type="ECO:0000313" key="2">
    <source>
        <dbReference type="Proteomes" id="UP000217696"/>
    </source>
</evidence>
<keyword evidence="2" id="KW-1185">Reference proteome</keyword>
<dbReference type="RefSeq" id="WP_096464643.1">
    <property type="nucleotide sequence ID" value="NZ_QJSZ01000002.1"/>
</dbReference>
<gene>
    <name evidence="1" type="ORF">CB4_01542</name>
</gene>
<protein>
    <submittedName>
        <fullName evidence="1">Uncharacterized protein</fullName>
    </submittedName>
</protein>
<reference evidence="1 2" key="1">
    <citation type="submission" date="2015-12" db="EMBL/GenBank/DDBJ databases">
        <title>Genome sequence of Aneurinibacillus soli.</title>
        <authorList>
            <person name="Lee J.S."/>
            <person name="Lee K.C."/>
            <person name="Kim K.K."/>
            <person name="Lee B.W."/>
        </authorList>
    </citation>
    <scope>NUCLEOTIDE SEQUENCE [LARGE SCALE GENOMIC DNA]</scope>
    <source>
        <strain evidence="1 2">CB4</strain>
    </source>
</reference>
<dbReference type="EMBL" id="AP017312">
    <property type="protein sequence ID" value="BAU27368.1"/>
    <property type="molecule type" value="Genomic_DNA"/>
</dbReference>
<dbReference type="Pfam" id="PF15980">
    <property type="entry name" value="ComGF"/>
    <property type="match status" value="1"/>
</dbReference>
<accession>A0A0U4WF48</accession>
<dbReference type="InterPro" id="IPR016977">
    <property type="entry name" value="ComGF"/>
</dbReference>